<reference evidence="10" key="1">
    <citation type="submission" date="2020-07" db="EMBL/GenBank/DDBJ databases">
        <title>Huge and variable diversity of episymbiotic CPR bacteria and DPANN archaea in groundwater ecosystems.</title>
        <authorList>
            <person name="He C.Y."/>
            <person name="Keren R."/>
            <person name="Whittaker M."/>
            <person name="Farag I.F."/>
            <person name="Doudna J."/>
            <person name="Cate J.H.D."/>
            <person name="Banfield J.F."/>
        </authorList>
    </citation>
    <scope>NUCLEOTIDE SEQUENCE</scope>
    <source>
        <strain evidence="10">NC_groundwater_928_Pr1_S-0.2um_72_17</strain>
    </source>
</reference>
<keyword evidence="6 8" id="KW-1133">Transmembrane helix</keyword>
<evidence type="ECO:0000313" key="10">
    <source>
        <dbReference type="EMBL" id="MBI3539990.1"/>
    </source>
</evidence>
<dbReference type="InterPro" id="IPR050297">
    <property type="entry name" value="LipidA_mod_glycosyltrf_83"/>
</dbReference>
<accession>A0A9D6QK66</accession>
<dbReference type="PANTHER" id="PTHR33908">
    <property type="entry name" value="MANNOSYLTRANSFERASE YKCB-RELATED"/>
    <property type="match status" value="1"/>
</dbReference>
<keyword evidence="5 8" id="KW-0812">Transmembrane</keyword>
<dbReference type="Pfam" id="PF13231">
    <property type="entry name" value="PMT_2"/>
    <property type="match status" value="1"/>
</dbReference>
<dbReference type="Proteomes" id="UP000807850">
    <property type="component" value="Unassembled WGS sequence"/>
</dbReference>
<dbReference type="GO" id="GO:0009103">
    <property type="term" value="P:lipopolysaccharide biosynthetic process"/>
    <property type="evidence" value="ECO:0007669"/>
    <property type="project" value="UniProtKB-ARBA"/>
</dbReference>
<comment type="caution">
    <text evidence="10">The sequence shown here is derived from an EMBL/GenBank/DDBJ whole genome shotgun (WGS) entry which is preliminary data.</text>
</comment>
<feature type="transmembrane region" description="Helical" evidence="8">
    <location>
        <begin position="82"/>
        <end position="100"/>
    </location>
</feature>
<keyword evidence="7 8" id="KW-0472">Membrane</keyword>
<dbReference type="GO" id="GO:0005886">
    <property type="term" value="C:plasma membrane"/>
    <property type="evidence" value="ECO:0007669"/>
    <property type="project" value="UniProtKB-SubCell"/>
</dbReference>
<dbReference type="EMBL" id="JACQAY010000225">
    <property type="protein sequence ID" value="MBI3539990.1"/>
    <property type="molecule type" value="Genomic_DNA"/>
</dbReference>
<sequence>MSALRIHIAAALAVAAALRLFRLGHQSLWVDEVFSWMSADIGHRWSWSHLLEDVHGPLYSLMLHLWGGIAGDSEWALRLPSAVLGVALVGAIAWVAALWLGRETAVPAAWLAAGSPFLVWYAQEARNYTALMLWVCVGSALLLGLARRLAPARVAGYVAAAGIGVLSNLSFAMMAPVHLRWWLGPAGGRLRRLALAGGVAVLVLAIAAAWVPQIARIWDWKRLDPAHHAAAAETPLRGATTFHAAAIPFAAYTFAVGPTLGPPVRALRVSAGLATLRPWALELAVSAVVFGLLIALGFAAVRRRDRLGDALLWLVLPALVVSYFAMQNFKVFHPRYLAVSVPAFIALLAAAFADLGRSRRVALAALVAALWTVSLTRLYFDPRFAREDMRGAARWVAARAMAGDRIVAANTAELLVYYYRGPVPVTPYWLGYAADARLAPRFEAAAGEAPSVWVVLSRAEDFDRAGAFARYLDQRYPAAERATFEGVRVWHIRRTPPSPAHT</sequence>
<keyword evidence="3" id="KW-0328">Glycosyltransferase</keyword>
<evidence type="ECO:0000256" key="8">
    <source>
        <dbReference type="SAM" id="Phobius"/>
    </source>
</evidence>
<keyword evidence="2" id="KW-1003">Cell membrane</keyword>
<dbReference type="InterPro" id="IPR038731">
    <property type="entry name" value="RgtA/B/C-like"/>
</dbReference>
<feature type="transmembrane region" description="Helical" evidence="8">
    <location>
        <begin position="128"/>
        <end position="147"/>
    </location>
</feature>
<evidence type="ECO:0000256" key="4">
    <source>
        <dbReference type="ARBA" id="ARBA00022679"/>
    </source>
</evidence>
<evidence type="ECO:0000256" key="7">
    <source>
        <dbReference type="ARBA" id="ARBA00023136"/>
    </source>
</evidence>
<gene>
    <name evidence="10" type="ORF">HY076_06925</name>
</gene>
<organism evidence="10 11">
    <name type="scientific">Eiseniibacteriota bacterium</name>
    <dbReference type="NCBI Taxonomy" id="2212470"/>
    <lineage>
        <taxon>Bacteria</taxon>
        <taxon>Candidatus Eiseniibacteriota</taxon>
    </lineage>
</organism>
<feature type="transmembrane region" description="Helical" evidence="8">
    <location>
        <begin position="361"/>
        <end position="380"/>
    </location>
</feature>
<evidence type="ECO:0000256" key="3">
    <source>
        <dbReference type="ARBA" id="ARBA00022676"/>
    </source>
</evidence>
<evidence type="ECO:0000313" key="11">
    <source>
        <dbReference type="Proteomes" id="UP000807850"/>
    </source>
</evidence>
<feature type="transmembrane region" description="Helical" evidence="8">
    <location>
        <begin position="307"/>
        <end position="324"/>
    </location>
</feature>
<feature type="transmembrane region" description="Helical" evidence="8">
    <location>
        <begin position="336"/>
        <end position="355"/>
    </location>
</feature>
<comment type="subcellular location">
    <subcellularLocation>
        <location evidence="1">Cell membrane</location>
        <topology evidence="1">Multi-pass membrane protein</topology>
    </subcellularLocation>
</comment>
<dbReference type="AlphaFoldDB" id="A0A9D6QK66"/>
<dbReference type="GO" id="GO:0016763">
    <property type="term" value="F:pentosyltransferase activity"/>
    <property type="evidence" value="ECO:0007669"/>
    <property type="project" value="TreeGrafter"/>
</dbReference>
<feature type="domain" description="Glycosyltransferase RgtA/B/C/D-like" evidence="9">
    <location>
        <begin position="55"/>
        <end position="210"/>
    </location>
</feature>
<name>A0A9D6QK66_UNCEI</name>
<feature type="transmembrane region" description="Helical" evidence="8">
    <location>
        <begin position="154"/>
        <end position="173"/>
    </location>
</feature>
<evidence type="ECO:0000256" key="1">
    <source>
        <dbReference type="ARBA" id="ARBA00004651"/>
    </source>
</evidence>
<evidence type="ECO:0000256" key="6">
    <source>
        <dbReference type="ARBA" id="ARBA00022989"/>
    </source>
</evidence>
<protein>
    <submittedName>
        <fullName evidence="10">Glycosyltransferase family 39 protein</fullName>
    </submittedName>
</protein>
<dbReference type="PANTHER" id="PTHR33908:SF11">
    <property type="entry name" value="MEMBRANE PROTEIN"/>
    <property type="match status" value="1"/>
</dbReference>
<evidence type="ECO:0000256" key="5">
    <source>
        <dbReference type="ARBA" id="ARBA00022692"/>
    </source>
</evidence>
<feature type="transmembrane region" description="Helical" evidence="8">
    <location>
        <begin position="279"/>
        <end position="301"/>
    </location>
</feature>
<evidence type="ECO:0000256" key="2">
    <source>
        <dbReference type="ARBA" id="ARBA00022475"/>
    </source>
</evidence>
<proteinExistence type="predicted"/>
<keyword evidence="4" id="KW-0808">Transferase</keyword>
<feature type="transmembrane region" description="Helical" evidence="8">
    <location>
        <begin position="193"/>
        <end position="212"/>
    </location>
</feature>
<evidence type="ECO:0000259" key="9">
    <source>
        <dbReference type="Pfam" id="PF13231"/>
    </source>
</evidence>